<protein>
    <recommendedName>
        <fullName evidence="3">Retrotransposon gag domain-containing protein</fullName>
    </recommendedName>
</protein>
<feature type="non-terminal residue" evidence="1">
    <location>
        <position position="1"/>
    </location>
</feature>
<dbReference type="EMBL" id="QJKJ01000594">
    <property type="protein sequence ID" value="RDY11707.1"/>
    <property type="molecule type" value="Genomic_DNA"/>
</dbReference>
<dbReference type="Proteomes" id="UP000257109">
    <property type="component" value="Unassembled WGS sequence"/>
</dbReference>
<evidence type="ECO:0000313" key="2">
    <source>
        <dbReference type="Proteomes" id="UP000257109"/>
    </source>
</evidence>
<name>A0A371I9I4_MUCPR</name>
<accession>A0A371I9I4</accession>
<dbReference type="PANTHER" id="PTHR32108:SF9">
    <property type="entry name" value="REVERSE TRANSCRIPTASE RNASE H-LIKE DOMAIN-CONTAINING PROTEIN"/>
    <property type="match status" value="1"/>
</dbReference>
<dbReference type="OrthoDB" id="1750196at2759"/>
<dbReference type="PANTHER" id="PTHR32108">
    <property type="entry name" value="DNA-DIRECTED RNA POLYMERASE SUBUNIT ALPHA"/>
    <property type="match status" value="1"/>
</dbReference>
<gene>
    <name evidence="1" type="ORF">CR513_03588</name>
</gene>
<sequence>MNKKASETLKEYAQQWREVAMHVQPPLSEKEMVTMFIETLQLPFYEKMVGSIYTKFFDLVVIGEWIELGVRNGRISHMASRTTLAKKAVKKGEANIVTTDRTSNGTPQKTFGFQPVFQSKAPARLHHK</sequence>
<evidence type="ECO:0000313" key="1">
    <source>
        <dbReference type="EMBL" id="RDY11707.1"/>
    </source>
</evidence>
<organism evidence="1 2">
    <name type="scientific">Mucuna pruriens</name>
    <name type="common">Velvet bean</name>
    <name type="synonym">Dolichos pruriens</name>
    <dbReference type="NCBI Taxonomy" id="157652"/>
    <lineage>
        <taxon>Eukaryota</taxon>
        <taxon>Viridiplantae</taxon>
        <taxon>Streptophyta</taxon>
        <taxon>Embryophyta</taxon>
        <taxon>Tracheophyta</taxon>
        <taxon>Spermatophyta</taxon>
        <taxon>Magnoliopsida</taxon>
        <taxon>eudicotyledons</taxon>
        <taxon>Gunneridae</taxon>
        <taxon>Pentapetalae</taxon>
        <taxon>rosids</taxon>
        <taxon>fabids</taxon>
        <taxon>Fabales</taxon>
        <taxon>Fabaceae</taxon>
        <taxon>Papilionoideae</taxon>
        <taxon>50 kb inversion clade</taxon>
        <taxon>NPAAA clade</taxon>
        <taxon>indigoferoid/millettioid clade</taxon>
        <taxon>Phaseoleae</taxon>
        <taxon>Mucuna</taxon>
    </lineage>
</organism>
<comment type="caution">
    <text evidence="1">The sequence shown here is derived from an EMBL/GenBank/DDBJ whole genome shotgun (WGS) entry which is preliminary data.</text>
</comment>
<proteinExistence type="predicted"/>
<evidence type="ECO:0008006" key="3">
    <source>
        <dbReference type="Google" id="ProtNLM"/>
    </source>
</evidence>
<dbReference type="AlphaFoldDB" id="A0A371I9I4"/>
<reference evidence="1" key="1">
    <citation type="submission" date="2018-05" db="EMBL/GenBank/DDBJ databases">
        <title>Draft genome of Mucuna pruriens seed.</title>
        <authorList>
            <person name="Nnadi N.E."/>
            <person name="Vos R."/>
            <person name="Hasami M.H."/>
            <person name="Devisetty U.K."/>
            <person name="Aguiy J.C."/>
        </authorList>
    </citation>
    <scope>NUCLEOTIDE SEQUENCE [LARGE SCALE GENOMIC DNA]</scope>
    <source>
        <strain evidence="1">JCA_2017</strain>
    </source>
</reference>
<keyword evidence="2" id="KW-1185">Reference proteome</keyword>